<keyword evidence="2" id="KW-1185">Reference proteome</keyword>
<evidence type="ECO:0000313" key="1">
    <source>
        <dbReference type="EMBL" id="UQZ86390.1"/>
    </source>
</evidence>
<reference evidence="1" key="1">
    <citation type="submission" date="2018-02" db="EMBL/GenBank/DDBJ databases">
        <authorList>
            <person name="Kim S.-K."/>
            <person name="Jung H.-I."/>
            <person name="Lee S.-W."/>
        </authorList>
    </citation>
    <scope>NUCLEOTIDE SEQUENCE</scope>
    <source>
        <strain evidence="1">SK3146</strain>
    </source>
</reference>
<gene>
    <name evidence="1" type="ORF">SK3146_05683</name>
</gene>
<organism evidence="1 2">
    <name type="scientific">Paenibacillus konkukensis</name>
    <dbReference type="NCBI Taxonomy" id="2020716"/>
    <lineage>
        <taxon>Bacteria</taxon>
        <taxon>Bacillati</taxon>
        <taxon>Bacillota</taxon>
        <taxon>Bacilli</taxon>
        <taxon>Bacillales</taxon>
        <taxon>Paenibacillaceae</taxon>
        <taxon>Paenibacillus</taxon>
    </lineage>
</organism>
<dbReference type="Proteomes" id="UP001057134">
    <property type="component" value="Chromosome"/>
</dbReference>
<protein>
    <submittedName>
        <fullName evidence="1">Uncharacterized protein</fullName>
    </submittedName>
</protein>
<accession>A0ABY4RX87</accession>
<dbReference type="EMBL" id="CP027059">
    <property type="protein sequence ID" value="UQZ86390.1"/>
    <property type="molecule type" value="Genomic_DNA"/>
</dbReference>
<evidence type="ECO:0000313" key="2">
    <source>
        <dbReference type="Proteomes" id="UP001057134"/>
    </source>
</evidence>
<sequence length="35" mass="4073">MISLFNFEKEVFIPLILEPAAFSYTCKQETSDFVN</sequence>
<name>A0ABY4RX87_9BACL</name>
<reference evidence="1" key="2">
    <citation type="journal article" date="2021" name="J Anim Sci Technol">
        <title>Complete genome sequence of Paenibacillus konkukensis sp. nov. SK3146 as a potential probiotic strain.</title>
        <authorList>
            <person name="Jung H.I."/>
            <person name="Park S."/>
            <person name="Niu K.M."/>
            <person name="Lee S.W."/>
            <person name="Kothari D."/>
            <person name="Yi K.J."/>
            <person name="Kim S.K."/>
        </authorList>
    </citation>
    <scope>NUCLEOTIDE SEQUENCE</scope>
    <source>
        <strain evidence="1">SK3146</strain>
    </source>
</reference>
<proteinExistence type="predicted"/>